<sequence length="352" mass="40604">MRMLALEGNLPKDLWPEFASAAVWLLNRTPSYIATENRWVVPWEEVRKEFAPVIPKTNLSNVRLYGSMAYCRIENQVQSDKMHPRAEIGFLVGYRASNIWKIWFPHSGKVKHIRDAVIDETRKYTPEYDQYKPIPLPLVKQPQELTTEEITKVINYEISGQQTSTMEESQGIQDRDDPQQHDAQHDNPQQAQENPQQAQDASQEVIEEVTGKASAQRETTPSQGVREEAYWPTPSHPPTRTAPPGAFPEDQDWRRLLNNLAFTSSHHLTIDCDNERTISLLTSEDVAFETKLQHVDIHHHWLRQEVRAGRIMVRWVATASMVADGLTKLLSRQKHENFVRLLRMVDIGYLIA</sequence>
<evidence type="ECO:0000256" key="1">
    <source>
        <dbReference type="SAM" id="MobiDB-lite"/>
    </source>
</evidence>
<dbReference type="EMBL" id="JAPVEB010000004">
    <property type="protein sequence ID" value="KAJ5264458.1"/>
    <property type="molecule type" value="Genomic_DNA"/>
</dbReference>
<organism evidence="3 4">
    <name type="scientific">Penicillium chrysogenum</name>
    <name type="common">Penicillium notatum</name>
    <dbReference type="NCBI Taxonomy" id="5076"/>
    <lineage>
        <taxon>Eukaryota</taxon>
        <taxon>Fungi</taxon>
        <taxon>Dikarya</taxon>
        <taxon>Ascomycota</taxon>
        <taxon>Pezizomycotina</taxon>
        <taxon>Eurotiomycetes</taxon>
        <taxon>Eurotiomycetidae</taxon>
        <taxon>Eurotiales</taxon>
        <taxon>Aspergillaceae</taxon>
        <taxon>Penicillium</taxon>
        <taxon>Penicillium chrysogenum species complex</taxon>
    </lineage>
</organism>
<dbReference type="Pfam" id="PF25597">
    <property type="entry name" value="SH3_retrovirus"/>
    <property type="match status" value="1"/>
</dbReference>
<feature type="region of interest" description="Disordered" evidence="1">
    <location>
        <begin position="161"/>
        <end position="246"/>
    </location>
</feature>
<reference evidence="3 4" key="1">
    <citation type="journal article" date="2023" name="IMA Fungus">
        <title>Comparative genomic study of the Penicillium genus elucidates a diverse pangenome and 15 lateral gene transfer events.</title>
        <authorList>
            <person name="Petersen C."/>
            <person name="Sorensen T."/>
            <person name="Nielsen M.R."/>
            <person name="Sondergaard T.E."/>
            <person name="Sorensen J.L."/>
            <person name="Fitzpatrick D.A."/>
            <person name="Frisvad J.C."/>
            <person name="Nielsen K.L."/>
        </authorList>
    </citation>
    <scope>NUCLEOTIDE SEQUENCE [LARGE SCALE GENOMIC DNA]</scope>
    <source>
        <strain evidence="3 4">IBT 3361</strain>
    </source>
</reference>
<dbReference type="InterPro" id="IPR057670">
    <property type="entry name" value="SH3_retrovirus"/>
</dbReference>
<evidence type="ECO:0000313" key="3">
    <source>
        <dbReference type="EMBL" id="KAJ5264458.1"/>
    </source>
</evidence>
<dbReference type="CDD" id="cd09272">
    <property type="entry name" value="RNase_HI_RT_Ty1"/>
    <property type="match status" value="1"/>
</dbReference>
<evidence type="ECO:0000259" key="2">
    <source>
        <dbReference type="Pfam" id="PF25597"/>
    </source>
</evidence>
<name>A0ABQ8WDL2_PENCH</name>
<keyword evidence="4" id="KW-1185">Reference proteome</keyword>
<feature type="compositionally biased region" description="Basic and acidic residues" evidence="1">
    <location>
        <begin position="173"/>
        <end position="185"/>
    </location>
</feature>
<gene>
    <name evidence="3" type="ORF">N7505_007251</name>
</gene>
<protein>
    <recommendedName>
        <fullName evidence="2">Retroviral polymerase SH3-like domain-containing protein</fullName>
    </recommendedName>
</protein>
<comment type="caution">
    <text evidence="3">The sequence shown here is derived from an EMBL/GenBank/DDBJ whole genome shotgun (WGS) entry which is preliminary data.</text>
</comment>
<dbReference type="Proteomes" id="UP001220256">
    <property type="component" value="Unassembled WGS sequence"/>
</dbReference>
<feature type="compositionally biased region" description="Low complexity" evidence="1">
    <location>
        <begin position="186"/>
        <end position="200"/>
    </location>
</feature>
<evidence type="ECO:0000313" key="4">
    <source>
        <dbReference type="Proteomes" id="UP001220256"/>
    </source>
</evidence>
<feature type="compositionally biased region" description="Polar residues" evidence="1">
    <location>
        <begin position="161"/>
        <end position="172"/>
    </location>
</feature>
<proteinExistence type="predicted"/>
<feature type="domain" description="Retroviral polymerase SH3-like" evidence="2">
    <location>
        <begin position="68"/>
        <end position="128"/>
    </location>
</feature>
<accession>A0ABQ8WDL2</accession>